<dbReference type="PANTHER" id="PTHR32060">
    <property type="entry name" value="TAIL-SPECIFIC PROTEASE"/>
    <property type="match status" value="1"/>
</dbReference>
<dbReference type="Gene3D" id="3.30.750.44">
    <property type="match status" value="1"/>
</dbReference>
<protein>
    <submittedName>
        <fullName evidence="2">Peptidase S41</fullName>
    </submittedName>
</protein>
<dbReference type="EMBL" id="VTWS01000002">
    <property type="protein sequence ID" value="KAA9354823.1"/>
    <property type="molecule type" value="Genomic_DNA"/>
</dbReference>
<dbReference type="GO" id="GO:0004175">
    <property type="term" value="F:endopeptidase activity"/>
    <property type="evidence" value="ECO:0007669"/>
    <property type="project" value="TreeGrafter"/>
</dbReference>
<dbReference type="GO" id="GO:0008236">
    <property type="term" value="F:serine-type peptidase activity"/>
    <property type="evidence" value="ECO:0007669"/>
    <property type="project" value="InterPro"/>
</dbReference>
<name>A0A5N1JLH3_9BACT</name>
<sequence>MKRELGLVLFFLLFGFCLHAQTLRPEQARADFEYLKKKMDRLHPGIGQYIPEKTYDQLFDSLHRQLTQPLTYQAFFQTATPLITSLQDGHTALLHRKKYYNKNRRLIPFYIRNVGPTYYISHNLSSDSTLVRGTELLLINQQPVAALHQLLQDVDRSGSDGDNQSGRRSRSLIAFSSYYYNWFGPSDSVQVAFRLPNDTLIRTRFVRCENRKVIDAYLTKRYKKELNQTPNLSVKPVDSLAHTAVLRVSTFNGNLADFLTGKFPRKLKRAFREIERKEITNLVVDVRSNGGGAVKNSARLLQYWIPRPFRLMERETMKRGFRSAFVTWYNPVTWVLFPVFYKKDPSGGYKERFAGRPHQPKTRYAYRGHLYFLVNGASYSATATVLAQTLNNQLGTFVGEATGGAYWGDFAGQFKMITLPHSGLRVRIPLKRMAHAVDPRRANGFTVEPDFPVERTYDDLLHGRDFGMQYTLQLIKEGKVADRGRASKSLSEN</sequence>
<dbReference type="InterPro" id="IPR005151">
    <property type="entry name" value="Tail-specific_protease"/>
</dbReference>
<gene>
    <name evidence="2" type="ORF">F0P93_09495</name>
</gene>
<dbReference type="RefSeq" id="WP_150876134.1">
    <property type="nucleotide sequence ID" value="NZ_VTWS01000002.1"/>
</dbReference>
<keyword evidence="3" id="KW-1185">Reference proteome</keyword>
<dbReference type="SUPFAM" id="SSF52096">
    <property type="entry name" value="ClpP/crotonase"/>
    <property type="match status" value="1"/>
</dbReference>
<proteinExistence type="predicted"/>
<dbReference type="Pfam" id="PF03572">
    <property type="entry name" value="Peptidase_S41"/>
    <property type="match status" value="1"/>
</dbReference>
<accession>A0A5N1JLH3</accession>
<evidence type="ECO:0000259" key="1">
    <source>
        <dbReference type="Pfam" id="PF03572"/>
    </source>
</evidence>
<comment type="caution">
    <text evidence="2">The sequence shown here is derived from an EMBL/GenBank/DDBJ whole genome shotgun (WGS) entry which is preliminary data.</text>
</comment>
<reference evidence="2 3" key="1">
    <citation type="submission" date="2019-09" db="EMBL/GenBank/DDBJ databases">
        <title>Genome Sequence of Larkinella sp MA1.</title>
        <authorList>
            <person name="Srinivasan S."/>
        </authorList>
    </citation>
    <scope>NUCLEOTIDE SEQUENCE [LARGE SCALE GENOMIC DNA]</scope>
    <source>
        <strain evidence="2 3">MA1</strain>
    </source>
</reference>
<dbReference type="InterPro" id="IPR029045">
    <property type="entry name" value="ClpP/crotonase-like_dom_sf"/>
</dbReference>
<organism evidence="2 3">
    <name type="scientific">Larkinella humicola</name>
    <dbReference type="NCBI Taxonomy" id="2607654"/>
    <lineage>
        <taxon>Bacteria</taxon>
        <taxon>Pseudomonadati</taxon>
        <taxon>Bacteroidota</taxon>
        <taxon>Cytophagia</taxon>
        <taxon>Cytophagales</taxon>
        <taxon>Spirosomataceae</taxon>
        <taxon>Larkinella</taxon>
    </lineage>
</organism>
<dbReference type="Gene3D" id="3.90.226.10">
    <property type="entry name" value="2-enoyl-CoA Hydratase, Chain A, domain 1"/>
    <property type="match status" value="1"/>
</dbReference>
<dbReference type="Proteomes" id="UP000326344">
    <property type="component" value="Unassembled WGS sequence"/>
</dbReference>
<dbReference type="PANTHER" id="PTHR32060:SF22">
    <property type="entry name" value="CARBOXYL-TERMINAL-PROCESSING PEPTIDASE 3, CHLOROPLASTIC"/>
    <property type="match status" value="1"/>
</dbReference>
<dbReference type="GO" id="GO:0006508">
    <property type="term" value="P:proteolysis"/>
    <property type="evidence" value="ECO:0007669"/>
    <property type="project" value="InterPro"/>
</dbReference>
<evidence type="ECO:0000313" key="2">
    <source>
        <dbReference type="EMBL" id="KAA9354823.1"/>
    </source>
</evidence>
<evidence type="ECO:0000313" key="3">
    <source>
        <dbReference type="Proteomes" id="UP000326344"/>
    </source>
</evidence>
<dbReference type="AlphaFoldDB" id="A0A5N1JLH3"/>
<feature type="domain" description="Tail specific protease" evidence="1">
    <location>
        <begin position="243"/>
        <end position="450"/>
    </location>
</feature>